<dbReference type="SUPFAM" id="SSF48452">
    <property type="entry name" value="TPR-like"/>
    <property type="match status" value="2"/>
</dbReference>
<dbReference type="Gene3D" id="1.25.40.10">
    <property type="entry name" value="Tetratricopeptide repeat domain"/>
    <property type="match status" value="3"/>
</dbReference>
<reference evidence="3 4" key="1">
    <citation type="submission" date="2019-07" db="EMBL/GenBank/DDBJ databases">
        <title>Lysobacter weifangensis sp. nov., isolated from bensulfuron-methyl contaminated farmland soil.</title>
        <authorList>
            <person name="Zhao H."/>
        </authorList>
    </citation>
    <scope>NUCLEOTIDE SEQUENCE [LARGE SCALE GENOMIC DNA]</scope>
    <source>
        <strain evidence="3 4">CC-Bw-6</strain>
    </source>
</reference>
<accession>A0A516V4W0</accession>
<dbReference type="Pfam" id="PF13181">
    <property type="entry name" value="TPR_8"/>
    <property type="match status" value="1"/>
</dbReference>
<dbReference type="GO" id="GO:0008476">
    <property type="term" value="F:protein-tyrosine sulfotransferase activity"/>
    <property type="evidence" value="ECO:0007669"/>
    <property type="project" value="InterPro"/>
</dbReference>
<dbReference type="Pfam" id="PF13469">
    <property type="entry name" value="Sulfotransfer_3"/>
    <property type="match status" value="1"/>
</dbReference>
<name>A0A516V4W0_9GAMM</name>
<keyword evidence="1" id="KW-0808">Transferase</keyword>
<dbReference type="AlphaFoldDB" id="A0A516V4W0"/>
<dbReference type="InterPro" id="IPR019734">
    <property type="entry name" value="TPR_rpt"/>
</dbReference>
<organism evidence="3 4">
    <name type="scientific">Pseudoluteimonas lycopersici</name>
    <dbReference type="NCBI Taxonomy" id="1324796"/>
    <lineage>
        <taxon>Bacteria</taxon>
        <taxon>Pseudomonadati</taxon>
        <taxon>Pseudomonadota</taxon>
        <taxon>Gammaproteobacteria</taxon>
        <taxon>Lysobacterales</taxon>
        <taxon>Lysobacteraceae</taxon>
        <taxon>Pseudoluteimonas</taxon>
    </lineage>
</organism>
<dbReference type="PROSITE" id="PS50005">
    <property type="entry name" value="TPR"/>
    <property type="match status" value="1"/>
</dbReference>
<dbReference type="OrthoDB" id="9766687at2"/>
<evidence type="ECO:0000256" key="1">
    <source>
        <dbReference type="ARBA" id="ARBA00022679"/>
    </source>
</evidence>
<evidence type="ECO:0000256" key="2">
    <source>
        <dbReference type="PROSITE-ProRule" id="PRU00339"/>
    </source>
</evidence>
<dbReference type="Gene3D" id="3.40.50.300">
    <property type="entry name" value="P-loop containing nucleotide triphosphate hydrolases"/>
    <property type="match status" value="1"/>
</dbReference>
<dbReference type="SUPFAM" id="SSF52540">
    <property type="entry name" value="P-loop containing nucleoside triphosphate hydrolases"/>
    <property type="match status" value="1"/>
</dbReference>
<protein>
    <submittedName>
        <fullName evidence="3">Tetratricopeptide repeat protein</fullName>
    </submittedName>
</protein>
<gene>
    <name evidence="3" type="ORF">FNZ56_06600</name>
</gene>
<keyword evidence="4" id="KW-1185">Reference proteome</keyword>
<sequence>MMDDTPLAAAHAAYQAGDFDGASSHARAFLQSTPAHEAALTLLALSEHAAGRYVSAADAFRQLTAIRPQVPDYWSNLGYMLRLTGRQQEAEAAFLEALRIAPRAYGALLNYGLLLMDMSRFGAARHRFLDAVEADPSQAEARIYAASACFECGDIVRAERLLPPPGEWHALDAEARHDLGMALMRVGRTTEAERLLESGQGDSDDPDVLAKLALLYERTNRLGLAQALFDRLHARLDGIGLESQADALTVGSILAMRRKDYDEARTLTEQLLSLDPAPTARANALYTLAAIADKQSRPDETMRLLAEAHAIHMALAREMMPEISQPGWQPLPVVKERMTPGQALFVDRPHPAGIATPVFIVGFPRSGTTMLENMLDAHPGFVSMDEQPFLDRCVELVKRAGFNYPHQIGEPSDRDMEALRADYWQSVSRVAKVGPGQTLVDKNPLNILRLPLIRRMFPDARIILALRHPCDVILSCYMQDFRSPMFRVLCSNLETLAQGYVDMMRFWIDHQALLQAEVLDLRYEETVGDFDRQVGRIAEFLGIADRHHLAEFSEAARRKGYIGTPSYSQVIEPVNTKAVARWERYRPWFEPVLPILKPIADHWGYSLSLE</sequence>
<evidence type="ECO:0000313" key="3">
    <source>
        <dbReference type="EMBL" id="QDQ73563.1"/>
    </source>
</evidence>
<dbReference type="InterPro" id="IPR026634">
    <property type="entry name" value="TPST-like"/>
</dbReference>
<dbReference type="EMBL" id="CP041742">
    <property type="protein sequence ID" value="QDQ73563.1"/>
    <property type="molecule type" value="Genomic_DNA"/>
</dbReference>
<dbReference type="InterPro" id="IPR011990">
    <property type="entry name" value="TPR-like_helical_dom_sf"/>
</dbReference>
<keyword evidence="2" id="KW-0802">TPR repeat</keyword>
<proteinExistence type="predicted"/>
<dbReference type="PANTHER" id="PTHR12788:SF10">
    <property type="entry name" value="PROTEIN-TYROSINE SULFOTRANSFERASE"/>
    <property type="match status" value="1"/>
</dbReference>
<dbReference type="InterPro" id="IPR027417">
    <property type="entry name" value="P-loop_NTPase"/>
</dbReference>
<dbReference type="SMART" id="SM00028">
    <property type="entry name" value="TPR"/>
    <property type="match status" value="6"/>
</dbReference>
<feature type="repeat" description="TPR" evidence="2">
    <location>
        <begin position="71"/>
        <end position="104"/>
    </location>
</feature>
<evidence type="ECO:0000313" key="4">
    <source>
        <dbReference type="Proteomes" id="UP000315891"/>
    </source>
</evidence>
<dbReference type="Proteomes" id="UP000315891">
    <property type="component" value="Chromosome"/>
</dbReference>
<dbReference type="PANTHER" id="PTHR12788">
    <property type="entry name" value="PROTEIN-TYROSINE SULFOTRANSFERASE 2"/>
    <property type="match status" value="1"/>
</dbReference>
<dbReference type="Pfam" id="PF13432">
    <property type="entry name" value="TPR_16"/>
    <property type="match status" value="2"/>
</dbReference>